<proteinExistence type="predicted"/>
<dbReference type="KEGG" id="more:E1B28_002970"/>
<protein>
    <submittedName>
        <fullName evidence="1">Uncharacterized protein</fullName>
    </submittedName>
</protein>
<evidence type="ECO:0000313" key="2">
    <source>
        <dbReference type="Proteomes" id="UP001049176"/>
    </source>
</evidence>
<dbReference type="Proteomes" id="UP001049176">
    <property type="component" value="Chromosome 11"/>
</dbReference>
<dbReference type="AlphaFoldDB" id="A0A9P7RK52"/>
<evidence type="ECO:0000313" key="1">
    <source>
        <dbReference type="EMBL" id="KAG7085409.1"/>
    </source>
</evidence>
<dbReference type="GeneID" id="66072046"/>
<accession>A0A9P7RK52</accession>
<keyword evidence="2" id="KW-1185">Reference proteome</keyword>
<dbReference type="RefSeq" id="XP_043001880.1">
    <property type="nucleotide sequence ID" value="XM_043159926.1"/>
</dbReference>
<name>A0A9P7RK52_9AGAR</name>
<sequence length="121" mass="13967">MGSKGPAQFWSHHKEVVVGNHFDKIRGPVRWDTRPHALHLTHWDETLVPIKIIAMSAGSSVVWEEDGWEDGWRATPFSRQRPEFLLKGELDSPDCEQMVLKWQEDPHEVLTELLRCGRDSA</sequence>
<organism evidence="1 2">
    <name type="scientific">Marasmius oreades</name>
    <name type="common">fairy-ring Marasmius</name>
    <dbReference type="NCBI Taxonomy" id="181124"/>
    <lineage>
        <taxon>Eukaryota</taxon>
        <taxon>Fungi</taxon>
        <taxon>Dikarya</taxon>
        <taxon>Basidiomycota</taxon>
        <taxon>Agaricomycotina</taxon>
        <taxon>Agaricomycetes</taxon>
        <taxon>Agaricomycetidae</taxon>
        <taxon>Agaricales</taxon>
        <taxon>Marasmiineae</taxon>
        <taxon>Marasmiaceae</taxon>
        <taxon>Marasmius</taxon>
    </lineage>
</organism>
<dbReference type="EMBL" id="CM032191">
    <property type="protein sequence ID" value="KAG7085409.1"/>
    <property type="molecule type" value="Genomic_DNA"/>
</dbReference>
<gene>
    <name evidence="1" type="ORF">E1B28_002970</name>
</gene>
<comment type="caution">
    <text evidence="1">The sequence shown here is derived from an EMBL/GenBank/DDBJ whole genome shotgun (WGS) entry which is preliminary data.</text>
</comment>
<reference evidence="1" key="1">
    <citation type="journal article" date="2021" name="Genome Biol. Evol.">
        <title>The assembled and annotated genome of the fairy-ring fungus Marasmius oreades.</title>
        <authorList>
            <person name="Hiltunen M."/>
            <person name="Ament-Velasquez S.L."/>
            <person name="Johannesson H."/>
        </authorList>
    </citation>
    <scope>NUCLEOTIDE SEQUENCE</scope>
    <source>
        <strain evidence="1">03SP1</strain>
    </source>
</reference>